<dbReference type="InterPro" id="IPR043519">
    <property type="entry name" value="NT_sf"/>
</dbReference>
<reference evidence="2" key="1">
    <citation type="submission" date="2018-06" db="EMBL/GenBank/DDBJ databases">
        <authorList>
            <person name="Zhirakovskaya E."/>
        </authorList>
    </citation>
    <scope>NUCLEOTIDE SEQUENCE</scope>
</reference>
<dbReference type="CDD" id="cd05403">
    <property type="entry name" value="NT_KNTase_like"/>
    <property type="match status" value="1"/>
</dbReference>
<organism evidence="2">
    <name type="scientific">hydrothermal vent metagenome</name>
    <dbReference type="NCBI Taxonomy" id="652676"/>
    <lineage>
        <taxon>unclassified sequences</taxon>
        <taxon>metagenomes</taxon>
        <taxon>ecological metagenomes</taxon>
    </lineage>
</organism>
<dbReference type="Pfam" id="PF18765">
    <property type="entry name" value="Polbeta"/>
    <property type="match status" value="1"/>
</dbReference>
<proteinExistence type="predicted"/>
<dbReference type="EMBL" id="UOET01000391">
    <property type="protein sequence ID" value="VAW29639.1"/>
    <property type="molecule type" value="Genomic_DNA"/>
</dbReference>
<dbReference type="InterPro" id="IPR052548">
    <property type="entry name" value="Type_VII_TA_antitoxin"/>
</dbReference>
<dbReference type="InterPro" id="IPR041633">
    <property type="entry name" value="Polbeta"/>
</dbReference>
<evidence type="ECO:0000259" key="1">
    <source>
        <dbReference type="Pfam" id="PF18765"/>
    </source>
</evidence>
<feature type="domain" description="Polymerase beta nucleotidyltransferase" evidence="1">
    <location>
        <begin position="14"/>
        <end position="99"/>
    </location>
</feature>
<dbReference type="AlphaFoldDB" id="A0A3B0UYG8"/>
<dbReference type="SUPFAM" id="SSF81301">
    <property type="entry name" value="Nucleotidyltransferase"/>
    <property type="match status" value="1"/>
</dbReference>
<gene>
    <name evidence="2" type="ORF">MNBD_BACTEROID07-1856</name>
</gene>
<accession>A0A3B0UYG8</accession>
<name>A0A3B0UYG8_9ZZZZ</name>
<evidence type="ECO:0000313" key="2">
    <source>
        <dbReference type="EMBL" id="VAW29639.1"/>
    </source>
</evidence>
<dbReference type="PANTHER" id="PTHR33933:SF1">
    <property type="entry name" value="PROTEIN ADENYLYLTRANSFERASE MNTA-RELATED"/>
    <property type="match status" value="1"/>
</dbReference>
<dbReference type="Gene3D" id="3.30.460.10">
    <property type="entry name" value="Beta Polymerase, domain 2"/>
    <property type="match status" value="1"/>
</dbReference>
<protein>
    <recommendedName>
        <fullName evidence="1">Polymerase beta nucleotidyltransferase domain-containing protein</fullName>
    </recommendedName>
</protein>
<dbReference type="PANTHER" id="PTHR33933">
    <property type="entry name" value="NUCLEOTIDYLTRANSFERASE"/>
    <property type="match status" value="1"/>
</dbReference>
<sequence length="100" mass="11907">MDKREALSKVKAYKHLLNDYFELEKVYLFGSYAKDTFEKDSDIDVAIVVNHIEGDYFSVNPLLWKLRRQIDDRIEPILIEKNNDQAHFLEEIQKYGIEII</sequence>